<dbReference type="Proteomes" id="UP000030653">
    <property type="component" value="Unassembled WGS sequence"/>
</dbReference>
<dbReference type="HOGENOM" id="CLU_283700_0_0_1"/>
<feature type="region of interest" description="Disordered" evidence="1">
    <location>
        <begin position="108"/>
        <end position="144"/>
    </location>
</feature>
<dbReference type="GeneID" id="63685948"/>
<feature type="compositionally biased region" description="Pro residues" evidence="1">
    <location>
        <begin position="1"/>
        <end position="10"/>
    </location>
</feature>
<feature type="region of interest" description="Disordered" evidence="1">
    <location>
        <begin position="392"/>
        <end position="440"/>
    </location>
</feature>
<evidence type="ECO:0000256" key="1">
    <source>
        <dbReference type="SAM" id="MobiDB-lite"/>
    </source>
</evidence>
<dbReference type="OrthoDB" id="3409938at2759"/>
<feature type="region of interest" description="Disordered" evidence="1">
    <location>
        <begin position="457"/>
        <end position="531"/>
    </location>
</feature>
<dbReference type="EMBL" id="JH795881">
    <property type="protein sequence ID" value="EJT96667.1"/>
    <property type="molecule type" value="Genomic_DNA"/>
</dbReference>
<accession>M5FYU7</accession>
<sequence>MHIPAPPYRPDLPSRTNRQTPPLSGDSQPSVLPALVGSADPSLVDTANHHLTFDASSHQQTTVPSAFSPVRLMGSLPGLPLPSFGSFMDRLCDQESDNSNANRMAATARHLPAAGSRRACGRPSRGGNVSRQSNHIGRPTTGFDPEVPLLPSDMQAEDASRGLTSDQHGCAVITVVLPIPVTSTSPFFIGRNGMGNIPYRGLEADGLRVLVDRLSRLHLLFHVPSSTTSFLQLHLRLTAALVAHDLSFPAPTNEQGEVLHAATPHSSPEISEYDRRLFDIVRPGRRVSGHPGAYKYVMINTAQTILPQLRKKFNKWRCPEATVLAHPHVLVFVAPHHGPMFGHLPASLGRLPGKHICFSRHALHHLSHCVPHHPHLEDICLGVPCLQITGNRMTPDPAEPPVHSNQLPTRRSHSQSPPSSVTRPATRPRLASPPLPDSHLSVVSTVNHHLNSPFLPAGPGFGAAGDHAPTRPSWSSPHSAPPSDTIRSPARPSPSPSIVSRDNTVNHQPSRDISTRHVSAGSHPASSAAPANQWDQWSVIKLSSDDEPDIAPLVFAGFTVDSNSEDEDDSIVVDGAWQPAELGTQEYNKWVREWANEARREIDLLPAQYDKPFVGELYPGQPSTHMEPALQTLGVELSMTFWMLLNAAFPLSGPPSDVGMDDLRVFASRLSPDMFRVEITSARVTPSARGRLLTSGQSPSHVTFNLLMRHYLSLKPQAYSTTPDGYMALNPPHDYDPSDSLFWRGIGILSSLWLLYAGTPPFNISPFVFFVGASQDKPASLATLKDASLLRAWAPRAAEWLDSWDRLGDSHISDHLPPVTGDRGPQAQHDMNTFRVYLDALDIDLPDALDTDLTGFKLTETDHRRIHDDLLHLFLLGSRTISPPNHQLPSYSAGLMFFDKLRMFYLHRAFGSFKTFVYTVWQDITVNPAAYLLQRVKWMYPSAAQDASAWADIKSALIRFFSQDGLPALTASTGTKALSTLYELYQAGPKACTPHNTMHQPHIRRILLNKLVCRHEVPPGDAQITIEIIPSRHKPIGHAGQQAEHTTFAARVCFARLTIHYGASLHALAVAGDDGEEFDRIIFAGLLTPSIAEFTTL</sequence>
<protein>
    <submittedName>
        <fullName evidence="2">Uncharacterized protein</fullName>
    </submittedName>
</protein>
<feature type="region of interest" description="Disordered" evidence="1">
    <location>
        <begin position="1"/>
        <end position="30"/>
    </location>
</feature>
<feature type="compositionally biased region" description="Polar residues" evidence="1">
    <location>
        <begin position="498"/>
        <end position="508"/>
    </location>
</feature>
<organism evidence="2 3">
    <name type="scientific">Dacryopinax primogenitus (strain DJM 731)</name>
    <name type="common">Brown rot fungus</name>
    <dbReference type="NCBI Taxonomy" id="1858805"/>
    <lineage>
        <taxon>Eukaryota</taxon>
        <taxon>Fungi</taxon>
        <taxon>Dikarya</taxon>
        <taxon>Basidiomycota</taxon>
        <taxon>Agaricomycotina</taxon>
        <taxon>Dacrymycetes</taxon>
        <taxon>Dacrymycetales</taxon>
        <taxon>Dacrymycetaceae</taxon>
        <taxon>Dacryopinax</taxon>
    </lineage>
</organism>
<feature type="compositionally biased region" description="Polar residues" evidence="1">
    <location>
        <begin position="14"/>
        <end position="30"/>
    </location>
</feature>
<evidence type="ECO:0000313" key="2">
    <source>
        <dbReference type="EMBL" id="EJT96667.1"/>
    </source>
</evidence>
<keyword evidence="3" id="KW-1185">Reference proteome</keyword>
<name>M5FYU7_DACPD</name>
<feature type="compositionally biased region" description="Polar residues" evidence="1">
    <location>
        <begin position="403"/>
        <end position="423"/>
    </location>
</feature>
<feature type="compositionally biased region" description="Low complexity" evidence="1">
    <location>
        <begin position="519"/>
        <end position="531"/>
    </location>
</feature>
<dbReference type="RefSeq" id="XP_040623565.1">
    <property type="nucleotide sequence ID" value="XM_040770886.1"/>
</dbReference>
<proteinExistence type="predicted"/>
<evidence type="ECO:0000313" key="3">
    <source>
        <dbReference type="Proteomes" id="UP000030653"/>
    </source>
</evidence>
<dbReference type="AlphaFoldDB" id="M5FYU7"/>
<gene>
    <name evidence="2" type="ORF">DACRYDRAFT_119896</name>
</gene>
<feature type="compositionally biased region" description="Low complexity" evidence="1">
    <location>
        <begin position="457"/>
        <end position="490"/>
    </location>
</feature>
<reference evidence="2 3" key="1">
    <citation type="journal article" date="2012" name="Science">
        <title>The Paleozoic origin of enzymatic lignin decomposition reconstructed from 31 fungal genomes.</title>
        <authorList>
            <person name="Floudas D."/>
            <person name="Binder M."/>
            <person name="Riley R."/>
            <person name="Barry K."/>
            <person name="Blanchette R.A."/>
            <person name="Henrissat B."/>
            <person name="Martinez A.T."/>
            <person name="Otillar R."/>
            <person name="Spatafora J.W."/>
            <person name="Yadav J.S."/>
            <person name="Aerts A."/>
            <person name="Benoit I."/>
            <person name="Boyd A."/>
            <person name="Carlson A."/>
            <person name="Copeland A."/>
            <person name="Coutinho P.M."/>
            <person name="de Vries R.P."/>
            <person name="Ferreira P."/>
            <person name="Findley K."/>
            <person name="Foster B."/>
            <person name="Gaskell J."/>
            <person name="Glotzer D."/>
            <person name="Gorecki P."/>
            <person name="Heitman J."/>
            <person name="Hesse C."/>
            <person name="Hori C."/>
            <person name="Igarashi K."/>
            <person name="Jurgens J.A."/>
            <person name="Kallen N."/>
            <person name="Kersten P."/>
            <person name="Kohler A."/>
            <person name="Kuees U."/>
            <person name="Kumar T.K.A."/>
            <person name="Kuo A."/>
            <person name="LaButti K."/>
            <person name="Larrondo L.F."/>
            <person name="Lindquist E."/>
            <person name="Ling A."/>
            <person name="Lombard V."/>
            <person name="Lucas S."/>
            <person name="Lundell T."/>
            <person name="Martin R."/>
            <person name="McLaughlin D.J."/>
            <person name="Morgenstern I."/>
            <person name="Morin E."/>
            <person name="Murat C."/>
            <person name="Nagy L.G."/>
            <person name="Nolan M."/>
            <person name="Ohm R.A."/>
            <person name="Patyshakuliyeva A."/>
            <person name="Rokas A."/>
            <person name="Ruiz-Duenas F.J."/>
            <person name="Sabat G."/>
            <person name="Salamov A."/>
            <person name="Samejima M."/>
            <person name="Schmutz J."/>
            <person name="Slot J.C."/>
            <person name="St John F."/>
            <person name="Stenlid J."/>
            <person name="Sun H."/>
            <person name="Sun S."/>
            <person name="Syed K."/>
            <person name="Tsang A."/>
            <person name="Wiebenga A."/>
            <person name="Young D."/>
            <person name="Pisabarro A."/>
            <person name="Eastwood D.C."/>
            <person name="Martin F."/>
            <person name="Cullen D."/>
            <person name="Grigoriev I.V."/>
            <person name="Hibbett D.S."/>
        </authorList>
    </citation>
    <scope>NUCLEOTIDE SEQUENCE [LARGE SCALE GENOMIC DNA]</scope>
    <source>
        <strain evidence="2 3">DJM-731 SS1</strain>
    </source>
</reference>